<dbReference type="InterPro" id="IPR000917">
    <property type="entry name" value="Sulfatase_N"/>
</dbReference>
<comment type="subcellular location">
    <subcellularLocation>
        <location evidence="1">Cell membrane</location>
        <topology evidence="1">Multi-pass membrane protein</topology>
    </subcellularLocation>
</comment>
<feature type="domain" description="Sulfatase N-terminal" evidence="7">
    <location>
        <begin position="185"/>
        <end position="461"/>
    </location>
</feature>
<dbReference type="PANTHER" id="PTHR47371:SF3">
    <property type="entry name" value="PHOSPHOGLYCEROL TRANSFERASE I"/>
    <property type="match status" value="1"/>
</dbReference>
<feature type="transmembrane region" description="Helical" evidence="6">
    <location>
        <begin position="65"/>
        <end position="83"/>
    </location>
</feature>
<evidence type="ECO:0000256" key="3">
    <source>
        <dbReference type="ARBA" id="ARBA00022692"/>
    </source>
</evidence>
<evidence type="ECO:0000256" key="2">
    <source>
        <dbReference type="ARBA" id="ARBA00022475"/>
    </source>
</evidence>
<dbReference type="SUPFAM" id="SSF53649">
    <property type="entry name" value="Alkaline phosphatase-like"/>
    <property type="match status" value="1"/>
</dbReference>
<keyword evidence="3 6" id="KW-0812">Transmembrane</keyword>
<sequence>MFIVPRKLWSAFVALFSILISLEILFQMQAFKNVGHFIPWYLIDDTAHWAIAHPEYILSYGGTHIFLEWACFIGFIVVLAVAIHRSQSSPRAGSALENAGARAIALLIVAGAILGTFGRVTAIGRTWLGQSEISAALFALGGDEDLGKKAAMKSSESLHMEYEVVANSTPREPDQRYFGKARGSDVIVFVLETAPYRYDSFESLDDLPTLKQLASHAWIGSRHYSTFPYTAKATFSILTSMYPPNPIYFGGSPRQAPGLVRALKSAGYDTHYYVPHPFENHFEDAMYSAIGFNQIFSSGSVPEGDHIGMPYWQDVVRRDLDALHMLMRDAHRDAVEHQPYLAVFSPQIGHAPWPDILHNGAETSLANRARSLLRLEDQWLGQVVGQLSKDGRLDRTIIVVTGDHGVRASGEDPSFETFGLPDYSFHVPLLVFAPQALQQGQTIREVTSHIDIVPTVLDLIGLGTGRGFEEGLPIWETEQNRRKVFLWAGDYLGAEGFEQKSVFTVWNKAAGYVFTGDSLDETDMSMVPEGSEEEHAAITSIQSMARLDGDWWVSAMPPLRTSSVATLKN</sequence>
<accession>A0AAU7DD27</accession>
<reference evidence="8" key="1">
    <citation type="submission" date="2023-03" db="EMBL/GenBank/DDBJ databases">
        <title>Edaphobacter sp.</title>
        <authorList>
            <person name="Huber K.J."/>
            <person name="Papendorf J."/>
            <person name="Pilke C."/>
            <person name="Bunk B."/>
            <person name="Sproeer C."/>
            <person name="Pester M."/>
        </authorList>
    </citation>
    <scope>NUCLEOTIDE SEQUENCE</scope>
    <source>
        <strain evidence="8">DSM 110680</strain>
    </source>
</reference>
<evidence type="ECO:0000256" key="1">
    <source>
        <dbReference type="ARBA" id="ARBA00004651"/>
    </source>
</evidence>
<dbReference type="RefSeq" id="WP_348260958.1">
    <property type="nucleotide sequence ID" value="NZ_CP121196.1"/>
</dbReference>
<proteinExistence type="predicted"/>
<dbReference type="InterPro" id="IPR017850">
    <property type="entry name" value="Alkaline_phosphatase_core_sf"/>
</dbReference>
<evidence type="ECO:0000256" key="4">
    <source>
        <dbReference type="ARBA" id="ARBA00022989"/>
    </source>
</evidence>
<feature type="transmembrane region" description="Helical" evidence="6">
    <location>
        <begin position="104"/>
        <end position="128"/>
    </location>
</feature>
<evidence type="ECO:0000256" key="6">
    <source>
        <dbReference type="SAM" id="Phobius"/>
    </source>
</evidence>
<dbReference type="AlphaFoldDB" id="A0AAU7DD27"/>
<keyword evidence="5 6" id="KW-0472">Membrane</keyword>
<feature type="transmembrane region" description="Helical" evidence="6">
    <location>
        <begin position="12"/>
        <end position="31"/>
    </location>
</feature>
<gene>
    <name evidence="8" type="ORF">P8935_14210</name>
</gene>
<protein>
    <submittedName>
        <fullName evidence="8">LTA synthase family protein</fullName>
    </submittedName>
</protein>
<dbReference type="InterPro" id="IPR050448">
    <property type="entry name" value="OpgB/LTA_synthase_biosynth"/>
</dbReference>
<evidence type="ECO:0000259" key="7">
    <source>
        <dbReference type="Pfam" id="PF00884"/>
    </source>
</evidence>
<dbReference type="Pfam" id="PF00884">
    <property type="entry name" value="Sulfatase"/>
    <property type="match status" value="1"/>
</dbReference>
<evidence type="ECO:0000256" key="5">
    <source>
        <dbReference type="ARBA" id="ARBA00023136"/>
    </source>
</evidence>
<dbReference type="GO" id="GO:0005886">
    <property type="term" value="C:plasma membrane"/>
    <property type="evidence" value="ECO:0007669"/>
    <property type="project" value="UniProtKB-SubCell"/>
</dbReference>
<dbReference type="CDD" id="cd16015">
    <property type="entry name" value="LTA_synthase"/>
    <property type="match status" value="1"/>
</dbReference>
<evidence type="ECO:0000313" key="8">
    <source>
        <dbReference type="EMBL" id="XBH15724.1"/>
    </source>
</evidence>
<dbReference type="PANTHER" id="PTHR47371">
    <property type="entry name" value="LIPOTEICHOIC ACID SYNTHASE"/>
    <property type="match status" value="1"/>
</dbReference>
<keyword evidence="4 6" id="KW-1133">Transmembrane helix</keyword>
<dbReference type="Gene3D" id="3.40.720.10">
    <property type="entry name" value="Alkaline Phosphatase, subunit A"/>
    <property type="match status" value="1"/>
</dbReference>
<organism evidence="8">
    <name type="scientific">Telmatobacter sp. DSM 110680</name>
    <dbReference type="NCBI Taxonomy" id="3036704"/>
    <lineage>
        <taxon>Bacteria</taxon>
        <taxon>Pseudomonadati</taxon>
        <taxon>Acidobacteriota</taxon>
        <taxon>Terriglobia</taxon>
        <taxon>Terriglobales</taxon>
        <taxon>Acidobacteriaceae</taxon>
        <taxon>Telmatobacter</taxon>
    </lineage>
</organism>
<name>A0AAU7DD27_9BACT</name>
<dbReference type="EMBL" id="CP121196">
    <property type="protein sequence ID" value="XBH15724.1"/>
    <property type="molecule type" value="Genomic_DNA"/>
</dbReference>
<keyword evidence="2" id="KW-1003">Cell membrane</keyword>